<feature type="compositionally biased region" description="Polar residues" evidence="1">
    <location>
        <begin position="166"/>
        <end position="176"/>
    </location>
</feature>
<feature type="transmembrane region" description="Helical" evidence="2">
    <location>
        <begin position="12"/>
        <end position="32"/>
    </location>
</feature>
<reference evidence="3 4" key="1">
    <citation type="submission" date="2019-09" db="EMBL/GenBank/DDBJ databases">
        <title>YIM 132180 draft genome.</title>
        <authorList>
            <person name="Zhang K."/>
        </authorList>
    </citation>
    <scope>NUCLEOTIDE SEQUENCE [LARGE SCALE GENOMIC DNA]</scope>
    <source>
        <strain evidence="3 4">YIM 132180</strain>
    </source>
</reference>
<keyword evidence="3" id="KW-0808">Transferase</keyword>
<comment type="caution">
    <text evidence="3">The sequence shown here is derived from an EMBL/GenBank/DDBJ whole genome shotgun (WGS) entry which is preliminary data.</text>
</comment>
<feature type="transmembrane region" description="Helical" evidence="2">
    <location>
        <begin position="90"/>
        <end position="110"/>
    </location>
</feature>
<accession>A0A7V7PNQ5</accession>
<organism evidence="3 4">
    <name type="scientific">Plantimonas leprariae</name>
    <dbReference type="NCBI Taxonomy" id="2615207"/>
    <lineage>
        <taxon>Bacteria</taxon>
        <taxon>Pseudomonadati</taxon>
        <taxon>Pseudomonadota</taxon>
        <taxon>Alphaproteobacteria</taxon>
        <taxon>Hyphomicrobiales</taxon>
        <taxon>Aurantimonadaceae</taxon>
        <taxon>Plantimonas</taxon>
    </lineage>
</organism>
<keyword evidence="2" id="KW-0812">Transmembrane</keyword>
<evidence type="ECO:0000256" key="2">
    <source>
        <dbReference type="SAM" id="Phobius"/>
    </source>
</evidence>
<evidence type="ECO:0000256" key="1">
    <source>
        <dbReference type="SAM" id="MobiDB-lite"/>
    </source>
</evidence>
<gene>
    <name evidence="3" type="ORF">F6X38_11955</name>
</gene>
<evidence type="ECO:0000313" key="3">
    <source>
        <dbReference type="EMBL" id="KAB0679533.1"/>
    </source>
</evidence>
<feature type="transmembrane region" description="Helical" evidence="2">
    <location>
        <begin position="52"/>
        <end position="70"/>
    </location>
</feature>
<keyword evidence="2" id="KW-0472">Membrane</keyword>
<feature type="region of interest" description="Disordered" evidence="1">
    <location>
        <begin position="147"/>
        <end position="176"/>
    </location>
</feature>
<feature type="transmembrane region" description="Helical" evidence="2">
    <location>
        <begin position="122"/>
        <end position="140"/>
    </location>
</feature>
<dbReference type="AlphaFoldDB" id="A0A7V7PNQ5"/>
<protein>
    <submittedName>
        <fullName evidence="3">GNAT family acetyltransferase</fullName>
    </submittedName>
</protein>
<evidence type="ECO:0000313" key="4">
    <source>
        <dbReference type="Proteomes" id="UP000432089"/>
    </source>
</evidence>
<dbReference type="GO" id="GO:0016740">
    <property type="term" value="F:transferase activity"/>
    <property type="evidence" value="ECO:0007669"/>
    <property type="project" value="UniProtKB-KW"/>
</dbReference>
<dbReference type="Proteomes" id="UP000432089">
    <property type="component" value="Unassembled WGS sequence"/>
</dbReference>
<proteinExistence type="predicted"/>
<dbReference type="RefSeq" id="WP_150970057.1">
    <property type="nucleotide sequence ID" value="NZ_VZDO01000009.1"/>
</dbReference>
<sequence>MRAFEFLTRTAFAIAALVLMGFALGLIVYAVGGVWGSVGFRDRDVGDALLEAVSYTVIAIAVFDVGKYLLEEEAIRGREMRNPGEARRSLTKFISTIVIAVLLESIVTVFEAGKESAPQMLYPTFLLFVGVLLLVGLGVYQRLSVSAERQAADPPDEDGKAGSDSEGASSLTDRSN</sequence>
<name>A0A7V7PNQ5_9HYPH</name>
<dbReference type="EMBL" id="VZDO01000009">
    <property type="protein sequence ID" value="KAB0679533.1"/>
    <property type="molecule type" value="Genomic_DNA"/>
</dbReference>
<keyword evidence="2" id="KW-1133">Transmembrane helix</keyword>
<keyword evidence="4" id="KW-1185">Reference proteome</keyword>